<dbReference type="InterPro" id="IPR011767">
    <property type="entry name" value="GLR_AS"/>
</dbReference>
<organism evidence="5">
    <name type="scientific">Aureococcus anophagefferens</name>
    <name type="common">Harmful bloom alga</name>
    <dbReference type="NCBI Taxonomy" id="44056"/>
    <lineage>
        <taxon>Eukaryota</taxon>
        <taxon>Sar</taxon>
        <taxon>Stramenopiles</taxon>
        <taxon>Ochrophyta</taxon>
        <taxon>Pelagophyceae</taxon>
        <taxon>Pelagomonadales</taxon>
        <taxon>Pelagomonadaceae</taxon>
        <taxon>Aureococcus</taxon>
    </lineage>
</organism>
<protein>
    <recommendedName>
        <fullName evidence="3">GST N-terminal domain-containing protein</fullName>
    </recommendedName>
</protein>
<gene>
    <name evidence="4" type="ORF">AURANDRAFT_29016</name>
</gene>
<evidence type="ECO:0000313" key="5">
    <source>
        <dbReference type="Proteomes" id="UP000002729"/>
    </source>
</evidence>
<dbReference type="PROSITE" id="PS51354">
    <property type="entry name" value="GLUTAREDOXIN_2"/>
    <property type="match status" value="1"/>
</dbReference>
<dbReference type="GO" id="GO:0034599">
    <property type="term" value="P:cellular response to oxidative stress"/>
    <property type="evidence" value="ECO:0007669"/>
    <property type="project" value="TreeGrafter"/>
</dbReference>
<keyword evidence="1" id="KW-1015">Disulfide bond</keyword>
<evidence type="ECO:0000259" key="3">
    <source>
        <dbReference type="PROSITE" id="PS50404"/>
    </source>
</evidence>
<dbReference type="PANTHER" id="PTHR45694:SF18">
    <property type="entry name" value="GLUTAREDOXIN-1-RELATED"/>
    <property type="match status" value="1"/>
</dbReference>
<dbReference type="FunCoup" id="F0YEE8">
    <property type="interactions" value="96"/>
</dbReference>
<dbReference type="InterPro" id="IPR002109">
    <property type="entry name" value="Glutaredoxin"/>
</dbReference>
<proteinExistence type="predicted"/>
<dbReference type="AlphaFoldDB" id="F0YEE8"/>
<dbReference type="OrthoDB" id="418495at2759"/>
<dbReference type="EMBL" id="GL833134">
    <property type="protein sequence ID" value="EGB06586.1"/>
    <property type="molecule type" value="Genomic_DNA"/>
</dbReference>
<dbReference type="InterPro" id="IPR014025">
    <property type="entry name" value="Glutaredoxin_subgr"/>
</dbReference>
<dbReference type="PROSITE" id="PS00195">
    <property type="entry name" value="GLUTAREDOXIN_1"/>
    <property type="match status" value="1"/>
</dbReference>
<evidence type="ECO:0000256" key="1">
    <source>
        <dbReference type="ARBA" id="ARBA00023157"/>
    </source>
</evidence>
<dbReference type="GeneID" id="20220655"/>
<dbReference type="Gene3D" id="3.40.30.10">
    <property type="entry name" value="Glutaredoxin"/>
    <property type="match status" value="1"/>
</dbReference>
<feature type="non-terminal residue" evidence="4">
    <location>
        <position position="1"/>
    </location>
</feature>
<dbReference type="InParanoid" id="F0YEE8"/>
<dbReference type="PRINTS" id="PR00160">
    <property type="entry name" value="GLUTAREDOXIN"/>
</dbReference>
<dbReference type="PROSITE" id="PS50404">
    <property type="entry name" value="GST_NTER"/>
    <property type="match status" value="1"/>
</dbReference>
<name>F0YEE8_AURAN</name>
<keyword evidence="5" id="KW-1185">Reference proteome</keyword>
<dbReference type="InterPro" id="IPR004045">
    <property type="entry name" value="Glutathione_S-Trfase_N"/>
</dbReference>
<dbReference type="Proteomes" id="UP000002729">
    <property type="component" value="Unassembled WGS sequence"/>
</dbReference>
<dbReference type="GO" id="GO:0015038">
    <property type="term" value="F:glutathione disulfide oxidoreductase activity"/>
    <property type="evidence" value="ECO:0007669"/>
    <property type="project" value="TreeGrafter"/>
</dbReference>
<feature type="domain" description="GST N-terminal" evidence="3">
    <location>
        <begin position="1"/>
        <end position="92"/>
    </location>
</feature>
<dbReference type="RefSeq" id="XP_009038760.1">
    <property type="nucleotide sequence ID" value="XM_009040512.1"/>
</dbReference>
<dbReference type="OMA" id="IEIYTWS"/>
<reference evidence="4 5" key="1">
    <citation type="journal article" date="2011" name="Proc. Natl. Acad. Sci. U.S.A.">
        <title>Niche of harmful alga Aureococcus anophagefferens revealed through ecogenomics.</title>
        <authorList>
            <person name="Gobler C.J."/>
            <person name="Berry D.L."/>
            <person name="Dyhrman S.T."/>
            <person name="Wilhelm S.W."/>
            <person name="Salamov A."/>
            <person name="Lobanov A.V."/>
            <person name="Zhang Y."/>
            <person name="Collier J.L."/>
            <person name="Wurch L.L."/>
            <person name="Kustka A.B."/>
            <person name="Dill B.D."/>
            <person name="Shah M."/>
            <person name="VerBerkmoes N.C."/>
            <person name="Kuo A."/>
            <person name="Terry A."/>
            <person name="Pangilinan J."/>
            <person name="Lindquist E.A."/>
            <person name="Lucas S."/>
            <person name="Paulsen I.T."/>
            <person name="Hattenrath-Lehmann T.K."/>
            <person name="Talmage S.C."/>
            <person name="Walker E.A."/>
            <person name="Koch F."/>
            <person name="Burson A.M."/>
            <person name="Marcoval M.A."/>
            <person name="Tang Y.Z."/>
            <person name="Lecleir G.R."/>
            <person name="Coyne K.J."/>
            <person name="Berg G.M."/>
            <person name="Bertrand E.M."/>
            <person name="Saito M.A."/>
            <person name="Gladyshev V.N."/>
            <person name="Grigoriev I.V."/>
        </authorList>
    </citation>
    <scope>NUCLEOTIDE SEQUENCE [LARGE SCALE GENOMIC DNA]</scope>
    <source>
        <strain evidence="5">CCMP 1984</strain>
    </source>
</reference>
<dbReference type="InterPro" id="IPR036249">
    <property type="entry name" value="Thioredoxin-like_sf"/>
</dbReference>
<dbReference type="GO" id="GO:0005737">
    <property type="term" value="C:cytoplasm"/>
    <property type="evidence" value="ECO:0007669"/>
    <property type="project" value="TreeGrafter"/>
</dbReference>
<dbReference type="Pfam" id="PF00462">
    <property type="entry name" value="Glutaredoxin"/>
    <property type="match status" value="1"/>
</dbReference>
<evidence type="ECO:0000256" key="2">
    <source>
        <dbReference type="ARBA" id="ARBA00023284"/>
    </source>
</evidence>
<dbReference type="KEGG" id="aaf:AURANDRAFT_29016"/>
<keyword evidence="2" id="KW-0676">Redox-active center</keyword>
<dbReference type="eggNOG" id="KOG1752">
    <property type="taxonomic scope" value="Eukaryota"/>
</dbReference>
<dbReference type="PANTHER" id="PTHR45694">
    <property type="entry name" value="GLUTAREDOXIN 2"/>
    <property type="match status" value="1"/>
</dbReference>
<sequence>VTMYTFTSCPFCKKAKELLDDKGATYTEIALDEREDGAALRARLGKRTGRTSVPAVWIGDEYVGGLNDGAPGLVPLDKAGELDGKLKSARAL</sequence>
<accession>F0YEE8</accession>
<dbReference type="SUPFAM" id="SSF52833">
    <property type="entry name" value="Thioredoxin-like"/>
    <property type="match status" value="1"/>
</dbReference>
<evidence type="ECO:0000313" key="4">
    <source>
        <dbReference type="EMBL" id="EGB06586.1"/>
    </source>
</evidence>